<dbReference type="InterPro" id="IPR015300">
    <property type="entry name" value="DNA-bd_pseudobarrel_sf"/>
</dbReference>
<keyword evidence="2" id="KW-0805">Transcription regulation</keyword>
<comment type="caution">
    <text evidence="6">The sequence shown here is derived from an EMBL/GenBank/DDBJ whole genome shotgun (WGS) entry which is preliminary data.</text>
</comment>
<reference evidence="6" key="2">
    <citation type="submission" date="2023-05" db="EMBL/GenBank/DDBJ databases">
        <authorList>
            <person name="Schelkunov M.I."/>
        </authorList>
    </citation>
    <scope>NUCLEOTIDE SEQUENCE</scope>
    <source>
        <strain evidence="6">Hsosn_3</strain>
        <tissue evidence="6">Leaf</tissue>
    </source>
</reference>
<gene>
    <name evidence="6" type="ORF">POM88_049985</name>
</gene>
<organism evidence="6 7">
    <name type="scientific">Heracleum sosnowskyi</name>
    <dbReference type="NCBI Taxonomy" id="360622"/>
    <lineage>
        <taxon>Eukaryota</taxon>
        <taxon>Viridiplantae</taxon>
        <taxon>Streptophyta</taxon>
        <taxon>Embryophyta</taxon>
        <taxon>Tracheophyta</taxon>
        <taxon>Spermatophyta</taxon>
        <taxon>Magnoliopsida</taxon>
        <taxon>eudicotyledons</taxon>
        <taxon>Gunneridae</taxon>
        <taxon>Pentapetalae</taxon>
        <taxon>asterids</taxon>
        <taxon>campanulids</taxon>
        <taxon>Apiales</taxon>
        <taxon>Apiaceae</taxon>
        <taxon>Apioideae</taxon>
        <taxon>apioid superclade</taxon>
        <taxon>Tordylieae</taxon>
        <taxon>Tordyliinae</taxon>
        <taxon>Heracleum</taxon>
    </lineage>
</organism>
<keyword evidence="4" id="KW-0804">Transcription</keyword>
<dbReference type="EMBL" id="JAUIZM010000011">
    <property type="protein sequence ID" value="KAK1356729.1"/>
    <property type="molecule type" value="Genomic_DNA"/>
</dbReference>
<evidence type="ECO:0000256" key="4">
    <source>
        <dbReference type="ARBA" id="ARBA00023163"/>
    </source>
</evidence>
<proteinExistence type="predicted"/>
<keyword evidence="3" id="KW-0238">DNA-binding</keyword>
<dbReference type="AlphaFoldDB" id="A0AAD8GYV4"/>
<evidence type="ECO:0000256" key="3">
    <source>
        <dbReference type="ARBA" id="ARBA00023125"/>
    </source>
</evidence>
<evidence type="ECO:0000256" key="1">
    <source>
        <dbReference type="ARBA" id="ARBA00004123"/>
    </source>
</evidence>
<evidence type="ECO:0000313" key="6">
    <source>
        <dbReference type="EMBL" id="KAK1356729.1"/>
    </source>
</evidence>
<dbReference type="Gene3D" id="2.40.330.10">
    <property type="entry name" value="DNA-binding pseudobarrel domain"/>
    <property type="match status" value="1"/>
</dbReference>
<accession>A0AAD8GYV4</accession>
<name>A0AAD8GYV4_9APIA</name>
<dbReference type="Proteomes" id="UP001237642">
    <property type="component" value="Unassembled WGS sequence"/>
</dbReference>
<dbReference type="GO" id="GO:0005634">
    <property type="term" value="C:nucleus"/>
    <property type="evidence" value="ECO:0007669"/>
    <property type="project" value="UniProtKB-SubCell"/>
</dbReference>
<sequence length="332" mass="38776">MKEVHEDKNSVRFKFNAYNQYDDNYELQIHKAHLEQKLNHKILNQNALKKLKIEENLQCIQLGFGVNYWEVELKWKSGNVILGEGWNQFHFPRLFMDKYGQNLNDIVYIWMVDRYVWIAGFCQKKKCIFGLARLQNQYSMVENSIVLFHYIGECTFYMTIFAPNGMDTLYGMEKKLVLKDVVVTKIGPEVNPCCDPINANEDSKNAVNEFSAPHENDVKPVREETNIVRNGEGSNNTCQHFIVTLRTSHFDKKCHGPYCPATLDGKNQKRRKVQLLYKDQQWEMKGNPVGKRIRLGKGWDEFMNGNTFRVGERLKFEERSGPGMVFQVSKLP</sequence>
<dbReference type="GO" id="GO:0003677">
    <property type="term" value="F:DNA binding"/>
    <property type="evidence" value="ECO:0007669"/>
    <property type="project" value="UniProtKB-KW"/>
</dbReference>
<keyword evidence="7" id="KW-1185">Reference proteome</keyword>
<evidence type="ECO:0008006" key="8">
    <source>
        <dbReference type="Google" id="ProtNLM"/>
    </source>
</evidence>
<dbReference type="SUPFAM" id="SSF101936">
    <property type="entry name" value="DNA-binding pseudobarrel domain"/>
    <property type="match status" value="2"/>
</dbReference>
<evidence type="ECO:0000313" key="7">
    <source>
        <dbReference type="Proteomes" id="UP001237642"/>
    </source>
</evidence>
<evidence type="ECO:0000256" key="5">
    <source>
        <dbReference type="ARBA" id="ARBA00023242"/>
    </source>
</evidence>
<comment type="subcellular location">
    <subcellularLocation>
        <location evidence="1">Nucleus</location>
    </subcellularLocation>
</comment>
<protein>
    <recommendedName>
        <fullName evidence="8">B3 domain-containing protein</fullName>
    </recommendedName>
</protein>
<evidence type="ECO:0000256" key="2">
    <source>
        <dbReference type="ARBA" id="ARBA00023015"/>
    </source>
</evidence>
<keyword evidence="5" id="KW-0539">Nucleus</keyword>
<reference evidence="6" key="1">
    <citation type="submission" date="2023-02" db="EMBL/GenBank/DDBJ databases">
        <title>Genome of toxic invasive species Heracleum sosnowskyi carries increased number of genes despite the absence of recent whole-genome duplications.</title>
        <authorList>
            <person name="Schelkunov M."/>
            <person name="Shtratnikova V."/>
            <person name="Makarenko M."/>
            <person name="Klepikova A."/>
            <person name="Omelchenko D."/>
            <person name="Novikova G."/>
            <person name="Obukhova E."/>
            <person name="Bogdanov V."/>
            <person name="Penin A."/>
            <person name="Logacheva M."/>
        </authorList>
    </citation>
    <scope>NUCLEOTIDE SEQUENCE</scope>
    <source>
        <strain evidence="6">Hsosn_3</strain>
        <tissue evidence="6">Leaf</tissue>
    </source>
</reference>